<accession>A0A1I3AUX4</accession>
<feature type="domain" description="PA" evidence="22">
    <location>
        <begin position="102"/>
        <end position="196"/>
    </location>
</feature>
<dbReference type="InterPro" id="IPR039866">
    <property type="entry name" value="CPQ"/>
</dbReference>
<evidence type="ECO:0000256" key="20">
    <source>
        <dbReference type="ARBA" id="ARBA00033328"/>
    </source>
</evidence>
<keyword evidence="7 24" id="KW-0121">Carboxypeptidase</keyword>
<organism evidence="24 25">
    <name type="scientific">Halorubrum aquaticum</name>
    <dbReference type="NCBI Taxonomy" id="387340"/>
    <lineage>
        <taxon>Archaea</taxon>
        <taxon>Methanobacteriati</taxon>
        <taxon>Methanobacteriota</taxon>
        <taxon>Stenosarchaea group</taxon>
        <taxon>Halobacteria</taxon>
        <taxon>Halobacteriales</taxon>
        <taxon>Haloferacaceae</taxon>
        <taxon>Halorubrum</taxon>
    </lineage>
</organism>
<evidence type="ECO:0000256" key="15">
    <source>
        <dbReference type="ARBA" id="ARBA00023049"/>
    </source>
</evidence>
<evidence type="ECO:0000256" key="13">
    <source>
        <dbReference type="ARBA" id="ARBA00022833"/>
    </source>
</evidence>
<keyword evidence="14" id="KW-0333">Golgi apparatus</keyword>
<evidence type="ECO:0000259" key="22">
    <source>
        <dbReference type="Pfam" id="PF02225"/>
    </source>
</evidence>
<gene>
    <name evidence="24" type="ORF">SAMN04488066_107132</name>
</gene>
<dbReference type="AlphaFoldDB" id="A0A1I3AUX4"/>
<evidence type="ECO:0000259" key="23">
    <source>
        <dbReference type="Pfam" id="PF04389"/>
    </source>
</evidence>
<keyword evidence="9" id="KW-0479">Metal-binding</keyword>
<feature type="compositionally biased region" description="Basic and acidic residues" evidence="21">
    <location>
        <begin position="419"/>
        <end position="442"/>
    </location>
</feature>
<protein>
    <recommendedName>
        <fullName evidence="5">Carboxypeptidase Q</fullName>
    </recommendedName>
    <alternativeName>
        <fullName evidence="20">Plasma glutamate carboxypeptidase</fullName>
    </alternativeName>
</protein>
<evidence type="ECO:0000256" key="4">
    <source>
        <dbReference type="ARBA" id="ARBA00004613"/>
    </source>
</evidence>
<keyword evidence="12" id="KW-0256">Endoplasmic reticulum</keyword>
<dbReference type="Gene3D" id="3.40.630.10">
    <property type="entry name" value="Zn peptidases"/>
    <property type="match status" value="1"/>
</dbReference>
<dbReference type="EMBL" id="FOPZ01000007">
    <property type="protein sequence ID" value="SFH53750.1"/>
    <property type="molecule type" value="Genomic_DNA"/>
</dbReference>
<feature type="region of interest" description="Disordered" evidence="21">
    <location>
        <begin position="419"/>
        <end position="464"/>
    </location>
</feature>
<evidence type="ECO:0000256" key="14">
    <source>
        <dbReference type="ARBA" id="ARBA00023034"/>
    </source>
</evidence>
<dbReference type="PANTHER" id="PTHR12053:SF3">
    <property type="entry name" value="CARBOXYPEPTIDASE Q"/>
    <property type="match status" value="1"/>
</dbReference>
<evidence type="ECO:0000256" key="6">
    <source>
        <dbReference type="ARBA" id="ARBA00022525"/>
    </source>
</evidence>
<dbReference type="Proteomes" id="UP000323537">
    <property type="component" value="Unassembled WGS sequence"/>
</dbReference>
<keyword evidence="16" id="KW-0865">Zymogen</keyword>
<evidence type="ECO:0000256" key="3">
    <source>
        <dbReference type="ARBA" id="ARBA00004555"/>
    </source>
</evidence>
<evidence type="ECO:0000256" key="2">
    <source>
        <dbReference type="ARBA" id="ARBA00004371"/>
    </source>
</evidence>
<evidence type="ECO:0000256" key="17">
    <source>
        <dbReference type="ARBA" id="ARBA00023180"/>
    </source>
</evidence>
<evidence type="ECO:0000256" key="5">
    <source>
        <dbReference type="ARBA" id="ARBA00014116"/>
    </source>
</evidence>
<dbReference type="PANTHER" id="PTHR12053">
    <property type="entry name" value="PROTEASE FAMILY M28 PLASMA GLUTAMATE CARBOXYPEPTIDASE-RELATED"/>
    <property type="match status" value="1"/>
</dbReference>
<dbReference type="Pfam" id="PF02225">
    <property type="entry name" value="PA"/>
    <property type="match status" value="1"/>
</dbReference>
<dbReference type="OrthoDB" id="18376at2157"/>
<dbReference type="InterPro" id="IPR003137">
    <property type="entry name" value="PA_domain"/>
</dbReference>
<evidence type="ECO:0000256" key="12">
    <source>
        <dbReference type="ARBA" id="ARBA00022824"/>
    </source>
</evidence>
<evidence type="ECO:0000256" key="8">
    <source>
        <dbReference type="ARBA" id="ARBA00022670"/>
    </source>
</evidence>
<dbReference type="GO" id="GO:0006508">
    <property type="term" value="P:proteolysis"/>
    <property type="evidence" value="ECO:0007669"/>
    <property type="project" value="UniProtKB-KW"/>
</dbReference>
<dbReference type="SUPFAM" id="SSF52025">
    <property type="entry name" value="PA domain"/>
    <property type="match status" value="1"/>
</dbReference>
<keyword evidence="11" id="KW-0378">Hydrolase</keyword>
<dbReference type="InterPro" id="IPR007484">
    <property type="entry name" value="Peptidase_M28"/>
</dbReference>
<evidence type="ECO:0000256" key="10">
    <source>
        <dbReference type="ARBA" id="ARBA00022729"/>
    </source>
</evidence>
<dbReference type="GO" id="GO:0046872">
    <property type="term" value="F:metal ion binding"/>
    <property type="evidence" value="ECO:0007669"/>
    <property type="project" value="UniProtKB-KW"/>
</dbReference>
<dbReference type="InterPro" id="IPR046450">
    <property type="entry name" value="PA_dom_sf"/>
</dbReference>
<keyword evidence="15" id="KW-0482">Metalloprotease</keyword>
<proteinExistence type="predicted"/>
<dbReference type="GO" id="GO:0005576">
    <property type="term" value="C:extracellular region"/>
    <property type="evidence" value="ECO:0007669"/>
    <property type="project" value="UniProtKB-SubCell"/>
</dbReference>
<keyword evidence="25" id="KW-1185">Reference proteome</keyword>
<name>A0A1I3AUX4_9EURY</name>
<dbReference type="SUPFAM" id="SSF53187">
    <property type="entry name" value="Zn-dependent exopeptidases"/>
    <property type="match status" value="1"/>
</dbReference>
<evidence type="ECO:0000313" key="25">
    <source>
        <dbReference type="Proteomes" id="UP000323537"/>
    </source>
</evidence>
<evidence type="ECO:0000256" key="11">
    <source>
        <dbReference type="ARBA" id="ARBA00022801"/>
    </source>
</evidence>
<evidence type="ECO:0000313" key="24">
    <source>
        <dbReference type="EMBL" id="SFH53750.1"/>
    </source>
</evidence>
<evidence type="ECO:0000256" key="7">
    <source>
        <dbReference type="ARBA" id="ARBA00022645"/>
    </source>
</evidence>
<dbReference type="Gene3D" id="3.50.30.30">
    <property type="match status" value="1"/>
</dbReference>
<sequence length="464" mass="49891">MTMLPSETVGDAYTDSTAWELLADLSDLGDRMPGHEGEAAGASLVADAFEEAGLSEVSTTEFPIPGWWRGEASLTVDHDGRTLSFGGSHELVELPGTPSGEVTGEIVDMGYGLPEDFEDVDLSGCIAMASSLTPDDYGRWVHRSEKYDYAAESGAEGFLFYNHIEGSLPPTGDIGHTNGPGPIPAVGLSKELGSQLTRHCGEIEGDRGVEATLSVEARNEPATSANVEAVVGPDTDEEVLYTAHVDAHDVGVGANDNGFGSALVVGVGRVLASIEEELETRVRLVVFGAEETGLYGSYYWSHTHDLDRVKCVLNVDGAGYSRNLEIYPHGASGLGEAFEEVEEEFDVPIVVEDGLRPHSDHWPFVQRGVAAGQGRSTAEDSGRGWGHTHGDTLDKLDVRDLRELTVLCAAGVAKLAETDREIEGRDPESVREETIEEGHDVGMKATDSWPWGEDRPWPWADELE</sequence>
<evidence type="ECO:0000256" key="9">
    <source>
        <dbReference type="ARBA" id="ARBA00022723"/>
    </source>
</evidence>
<evidence type="ECO:0000256" key="18">
    <source>
        <dbReference type="ARBA" id="ARBA00023228"/>
    </source>
</evidence>
<evidence type="ECO:0000256" key="1">
    <source>
        <dbReference type="ARBA" id="ARBA00004240"/>
    </source>
</evidence>
<keyword evidence="10" id="KW-0732">Signal</keyword>
<keyword evidence="8" id="KW-0645">Protease</keyword>
<comment type="subcellular location">
    <subcellularLocation>
        <location evidence="1">Endoplasmic reticulum</location>
    </subcellularLocation>
    <subcellularLocation>
        <location evidence="3">Golgi apparatus</location>
    </subcellularLocation>
    <subcellularLocation>
        <location evidence="2">Lysosome</location>
    </subcellularLocation>
    <subcellularLocation>
        <location evidence="4">Secreted</location>
    </subcellularLocation>
</comment>
<reference evidence="24 25" key="1">
    <citation type="submission" date="2016-10" db="EMBL/GenBank/DDBJ databases">
        <authorList>
            <person name="Varghese N."/>
            <person name="Submissions S."/>
        </authorList>
    </citation>
    <scope>NUCLEOTIDE SEQUENCE [LARGE SCALE GENOMIC DNA]</scope>
    <source>
        <strain evidence="24 25">CGMCC 1.6377</strain>
    </source>
</reference>
<keyword evidence="6" id="KW-0964">Secreted</keyword>
<evidence type="ECO:0000256" key="21">
    <source>
        <dbReference type="SAM" id="MobiDB-lite"/>
    </source>
</evidence>
<dbReference type="GO" id="GO:0005764">
    <property type="term" value="C:lysosome"/>
    <property type="evidence" value="ECO:0007669"/>
    <property type="project" value="UniProtKB-SubCell"/>
</dbReference>
<keyword evidence="18" id="KW-0458">Lysosome</keyword>
<evidence type="ECO:0000256" key="16">
    <source>
        <dbReference type="ARBA" id="ARBA00023145"/>
    </source>
</evidence>
<dbReference type="GO" id="GO:0070573">
    <property type="term" value="F:metallodipeptidase activity"/>
    <property type="evidence" value="ECO:0007669"/>
    <property type="project" value="InterPro"/>
</dbReference>
<keyword evidence="13" id="KW-0862">Zinc</keyword>
<dbReference type="RefSeq" id="WP_149784313.1">
    <property type="nucleotide sequence ID" value="NZ_BAAADP010000003.1"/>
</dbReference>
<dbReference type="GO" id="GO:0004180">
    <property type="term" value="F:carboxypeptidase activity"/>
    <property type="evidence" value="ECO:0007669"/>
    <property type="project" value="UniProtKB-KW"/>
</dbReference>
<dbReference type="CDD" id="cd04819">
    <property type="entry name" value="PA_2"/>
    <property type="match status" value="1"/>
</dbReference>
<keyword evidence="17" id="KW-0325">Glycoprotein</keyword>
<comment type="subunit">
    <text evidence="19">Homodimer. The monomeric form is inactive while the homodimer is active.</text>
</comment>
<evidence type="ECO:0000256" key="19">
    <source>
        <dbReference type="ARBA" id="ARBA00025833"/>
    </source>
</evidence>
<dbReference type="Pfam" id="PF04389">
    <property type="entry name" value="Peptidase_M28"/>
    <property type="match status" value="1"/>
</dbReference>
<feature type="domain" description="Peptidase M28" evidence="23">
    <location>
        <begin position="226"/>
        <end position="409"/>
    </location>
</feature>